<protein>
    <submittedName>
        <fullName evidence="3">SUMF1/EgtB/PvdO family nonheme iron enzyme</fullName>
    </submittedName>
</protein>
<organism evidence="3 4">
    <name type="scientific">Sediminicoccus rosea</name>
    <dbReference type="NCBI Taxonomy" id="1225128"/>
    <lineage>
        <taxon>Bacteria</taxon>
        <taxon>Pseudomonadati</taxon>
        <taxon>Pseudomonadota</taxon>
        <taxon>Alphaproteobacteria</taxon>
        <taxon>Acetobacterales</taxon>
        <taxon>Roseomonadaceae</taxon>
        <taxon>Sediminicoccus</taxon>
    </lineage>
</organism>
<dbReference type="PANTHER" id="PTHR23150:SF19">
    <property type="entry name" value="FORMYLGLYCINE-GENERATING ENZYME"/>
    <property type="match status" value="1"/>
</dbReference>
<dbReference type="Proteomes" id="UP001305521">
    <property type="component" value="Chromosome"/>
</dbReference>
<dbReference type="InterPro" id="IPR016187">
    <property type="entry name" value="CTDL_fold"/>
</dbReference>
<dbReference type="Gene3D" id="3.90.1580.10">
    <property type="entry name" value="paralog of FGE (formylglycine-generating enzyme)"/>
    <property type="match status" value="1"/>
</dbReference>
<sequence>MARKAYGAFLLALGLSLPALAAETPAITWPEATWNPRPAEGDLILPLPCGGGIAFRRVDTPAPPSALADRAASLGNPDPQTDYSEFLRQAYLVGPFQEAGRPGSQHYFIAKYEVTTDQFTAVMAETCPELPSGAGGRLPRAQVSWQEAVGFTLRASAWLAQHARARLPEPEARAIPFLRLPTEDEWEFAARGGTAVPDADFTGRVYPMEGGMSRHAWFQGQRSANGRAQAIGRLEPNPLGLHDMLGNLAEWALGPYRLNRVGRPHGLAGGNVARGGDFRTPEDALRTAMRVEYAPLNPSTFEPLRLDSVGLRPVLTRVAIADDNAPVALRGAFAEEARRSETVADDPARLIEALRGDMPEGPLRTGLTRIEATLQSDRRARTDQESQAIRAQMEAAGHIARQIMAAEARRAINTAQVERLSNVARNQGVIAAEQARLAAASQGALQSRLTAQERDMRTLRSDLESAATALTVAIGQAPAQMRDLADGYLRTIRTLGTGFSAARLTREAEVLARENGQRPQPLWLPEAQAIALRHITAAAAGRVPERDRVVEELQAEATRLMNAPAPPRPR</sequence>
<accession>A0ABZ0PJU6</accession>
<dbReference type="InterPro" id="IPR051043">
    <property type="entry name" value="Sulfatase_Mod_Factor_Kinase"/>
</dbReference>
<dbReference type="RefSeq" id="WP_318649374.1">
    <property type="nucleotide sequence ID" value="NZ_CP137852.1"/>
</dbReference>
<feature type="domain" description="Sulfatase-modifying factor enzyme-like" evidence="2">
    <location>
        <begin position="105"/>
        <end position="294"/>
    </location>
</feature>
<feature type="signal peptide" evidence="1">
    <location>
        <begin position="1"/>
        <end position="21"/>
    </location>
</feature>
<evidence type="ECO:0000256" key="1">
    <source>
        <dbReference type="SAM" id="SignalP"/>
    </source>
</evidence>
<gene>
    <name evidence="3" type="ORF">R9Z33_00700</name>
</gene>
<keyword evidence="1" id="KW-0732">Signal</keyword>
<evidence type="ECO:0000313" key="4">
    <source>
        <dbReference type="Proteomes" id="UP001305521"/>
    </source>
</evidence>
<dbReference type="InterPro" id="IPR005532">
    <property type="entry name" value="SUMF_dom"/>
</dbReference>
<reference evidence="3 4" key="1">
    <citation type="submission" date="2023-11" db="EMBL/GenBank/DDBJ databases">
        <title>Arctic aerobic anoxygenic photoheterotroph Sediminicoccus rosea KRV36 adapts its photosynthesis to long days of polar summer.</title>
        <authorList>
            <person name="Tomasch J."/>
            <person name="Kopejtka K."/>
            <person name="Bily T."/>
            <person name="Gardiner A.T."/>
            <person name="Gardian Z."/>
            <person name="Shivaramu S."/>
            <person name="Koblizek M."/>
            <person name="Engelhardt F."/>
            <person name="Kaftan D."/>
        </authorList>
    </citation>
    <scope>NUCLEOTIDE SEQUENCE [LARGE SCALE GENOMIC DNA]</scope>
    <source>
        <strain evidence="3 4">R-30</strain>
    </source>
</reference>
<dbReference type="SUPFAM" id="SSF56436">
    <property type="entry name" value="C-type lectin-like"/>
    <property type="match status" value="1"/>
</dbReference>
<dbReference type="PANTHER" id="PTHR23150">
    <property type="entry name" value="SULFATASE MODIFYING FACTOR 1, 2"/>
    <property type="match status" value="1"/>
</dbReference>
<feature type="chain" id="PRO_5045584739" evidence="1">
    <location>
        <begin position="22"/>
        <end position="570"/>
    </location>
</feature>
<evidence type="ECO:0000313" key="3">
    <source>
        <dbReference type="EMBL" id="WPB85405.1"/>
    </source>
</evidence>
<dbReference type="EMBL" id="CP137852">
    <property type="protein sequence ID" value="WPB85405.1"/>
    <property type="molecule type" value="Genomic_DNA"/>
</dbReference>
<keyword evidence="4" id="KW-1185">Reference proteome</keyword>
<dbReference type="Pfam" id="PF03781">
    <property type="entry name" value="FGE-sulfatase"/>
    <property type="match status" value="1"/>
</dbReference>
<proteinExistence type="predicted"/>
<name>A0ABZ0PJU6_9PROT</name>
<evidence type="ECO:0000259" key="2">
    <source>
        <dbReference type="Pfam" id="PF03781"/>
    </source>
</evidence>
<dbReference type="InterPro" id="IPR042095">
    <property type="entry name" value="SUMF_sf"/>
</dbReference>